<evidence type="ECO:0000256" key="1">
    <source>
        <dbReference type="SAM" id="Phobius"/>
    </source>
</evidence>
<gene>
    <name evidence="2" type="ORF">SN16_08315</name>
</gene>
<keyword evidence="1" id="KW-0472">Membrane</keyword>
<feature type="transmembrane region" description="Helical" evidence="1">
    <location>
        <begin position="124"/>
        <end position="150"/>
    </location>
</feature>
<keyword evidence="1" id="KW-0812">Transmembrane</keyword>
<feature type="transmembrane region" description="Helical" evidence="1">
    <location>
        <begin position="21"/>
        <end position="41"/>
    </location>
</feature>
<sequence length="228" mass="24635">MRGRAEKESFSMDMFHEKSHFWGRLTIWSVIILSIFLPIYLSFGLGYHPGWQIILAGLAAYASVIAVVWVLEPIMYFPMLGVSGTYMSFLTGNISNMCLPSAAAAQSAVGAEPGTPKGEITATLSIGAASLVNKLLLIPIIIGGAIIVANMPPQLEAVFPLVLPAIFGAVFAQFAMKKPVYGVIALIIGIGVNLTALPIYMKSLVCIVLTVFICIQLEKMKEKKRTNK</sequence>
<feature type="transmembrane region" description="Helical" evidence="1">
    <location>
        <begin position="157"/>
        <end position="176"/>
    </location>
</feature>
<dbReference type="Proteomes" id="UP000031546">
    <property type="component" value="Unassembled WGS sequence"/>
</dbReference>
<feature type="transmembrane region" description="Helical" evidence="1">
    <location>
        <begin position="83"/>
        <end position="104"/>
    </location>
</feature>
<feature type="transmembrane region" description="Helical" evidence="1">
    <location>
        <begin position="53"/>
        <end position="71"/>
    </location>
</feature>
<dbReference type="STRING" id="45670.SN16_08315"/>
<feature type="transmembrane region" description="Helical" evidence="1">
    <location>
        <begin position="182"/>
        <end position="215"/>
    </location>
</feature>
<keyword evidence="1" id="KW-1133">Transmembrane helix</keyword>
<evidence type="ECO:0000313" key="3">
    <source>
        <dbReference type="Proteomes" id="UP000031546"/>
    </source>
</evidence>
<name>A0A0C2E601_9STAP</name>
<dbReference type="EMBL" id="JXII01000006">
    <property type="protein sequence ID" value="KIH70742.1"/>
    <property type="molecule type" value="Genomic_DNA"/>
</dbReference>
<protein>
    <submittedName>
        <fullName evidence="2">Small-conductance mechanosensitive channel</fullName>
    </submittedName>
</protein>
<dbReference type="AlphaFoldDB" id="A0A0C2E601"/>
<proteinExistence type="predicted"/>
<reference evidence="2 3" key="1">
    <citation type="submission" date="2015-01" db="EMBL/GenBank/DDBJ databases">
        <title>Genome sequences of high lactate-tolerant strain Salinicoccus roseus W12 with industrial interest.</title>
        <authorList>
            <person name="Wang H."/>
            <person name="Yu B."/>
        </authorList>
    </citation>
    <scope>NUCLEOTIDE SEQUENCE [LARGE SCALE GENOMIC DNA]</scope>
    <source>
        <strain evidence="2 3">W12</strain>
    </source>
</reference>
<comment type="caution">
    <text evidence="2">The sequence shown here is derived from an EMBL/GenBank/DDBJ whole genome shotgun (WGS) entry which is preliminary data.</text>
</comment>
<evidence type="ECO:0000313" key="2">
    <source>
        <dbReference type="EMBL" id="KIH70742.1"/>
    </source>
</evidence>
<organism evidence="2 3">
    <name type="scientific">Salinicoccus roseus</name>
    <dbReference type="NCBI Taxonomy" id="45670"/>
    <lineage>
        <taxon>Bacteria</taxon>
        <taxon>Bacillati</taxon>
        <taxon>Bacillota</taxon>
        <taxon>Bacilli</taxon>
        <taxon>Bacillales</taxon>
        <taxon>Staphylococcaceae</taxon>
        <taxon>Salinicoccus</taxon>
    </lineage>
</organism>
<accession>A0A0C2E601</accession>